<protein>
    <submittedName>
        <fullName evidence="2">MRP-S28 domain-containing protein</fullName>
    </submittedName>
</protein>
<dbReference type="GO" id="GO:0016150">
    <property type="term" value="F:translation release factor activity, codon nonspecific"/>
    <property type="evidence" value="ECO:0007669"/>
    <property type="project" value="TreeGrafter"/>
</dbReference>
<accession>A0A0N5AN87</accession>
<dbReference type="AlphaFoldDB" id="A0A0N5AN87"/>
<name>A0A0N5AN87_9BILA</name>
<dbReference type="STRING" id="451379.A0A0N5AN87"/>
<dbReference type="SUPFAM" id="SSF110916">
    <property type="entry name" value="Peptidyl-tRNA hydrolase domain-like"/>
    <property type="match status" value="1"/>
</dbReference>
<dbReference type="GO" id="GO:0070126">
    <property type="term" value="P:mitochondrial translational termination"/>
    <property type="evidence" value="ECO:0007669"/>
    <property type="project" value="TreeGrafter"/>
</dbReference>
<evidence type="ECO:0000313" key="1">
    <source>
        <dbReference type="Proteomes" id="UP000046393"/>
    </source>
</evidence>
<reference evidence="2" key="1">
    <citation type="submission" date="2017-02" db="UniProtKB">
        <authorList>
            <consortium name="WormBaseParasite"/>
        </authorList>
    </citation>
    <scope>IDENTIFICATION</scope>
</reference>
<dbReference type="InterPro" id="IPR052104">
    <property type="entry name" value="Mito_Release_Factor_mL62"/>
</dbReference>
<dbReference type="GO" id="GO:0005762">
    <property type="term" value="C:mitochondrial large ribosomal subunit"/>
    <property type="evidence" value="ECO:0007669"/>
    <property type="project" value="TreeGrafter"/>
</dbReference>
<dbReference type="Proteomes" id="UP000046393">
    <property type="component" value="Unplaced"/>
</dbReference>
<dbReference type="GO" id="GO:0004045">
    <property type="term" value="F:peptidyl-tRNA hydrolase activity"/>
    <property type="evidence" value="ECO:0007669"/>
    <property type="project" value="TreeGrafter"/>
</dbReference>
<dbReference type="WBParaSite" id="SMUV_0000606701-mRNA-1">
    <property type="protein sequence ID" value="SMUV_0000606701-mRNA-1"/>
    <property type="gene ID" value="SMUV_0000606701"/>
</dbReference>
<organism evidence="1 2">
    <name type="scientific">Syphacia muris</name>
    <dbReference type="NCBI Taxonomy" id="451379"/>
    <lineage>
        <taxon>Eukaryota</taxon>
        <taxon>Metazoa</taxon>
        <taxon>Ecdysozoa</taxon>
        <taxon>Nematoda</taxon>
        <taxon>Chromadorea</taxon>
        <taxon>Rhabditida</taxon>
        <taxon>Spirurina</taxon>
        <taxon>Oxyuridomorpha</taxon>
        <taxon>Oxyuroidea</taxon>
        <taxon>Oxyuridae</taxon>
        <taxon>Syphacia</taxon>
    </lineage>
</organism>
<dbReference type="Gene3D" id="3.30.160.20">
    <property type="match status" value="1"/>
</dbReference>
<sequence length="146" mass="16865">MRTFCSILNRFSVGKRMLSTMFDGRIPLNSVITRVYTEPERHLPVVELILPLKDATWISDELKKSIYENYPHRINSSGQLIVESCKTYSTTLNKADCFDKLRTALLDLNEPSKKSDAILSKRDKVNNAARLKLLKFNERFLKRSVV</sequence>
<dbReference type="PANTHER" id="PTHR11075:SF54">
    <property type="entry name" value="LARGE RIBOSOMAL SUBUNIT PROTEIN ML62"/>
    <property type="match status" value="1"/>
</dbReference>
<proteinExistence type="predicted"/>
<evidence type="ECO:0000313" key="2">
    <source>
        <dbReference type="WBParaSite" id="SMUV_0000606701-mRNA-1"/>
    </source>
</evidence>
<keyword evidence="1" id="KW-1185">Reference proteome</keyword>
<dbReference type="PANTHER" id="PTHR11075">
    <property type="entry name" value="PEPTIDE CHAIN RELEASE FACTOR"/>
    <property type="match status" value="1"/>
</dbReference>